<organism evidence="1 2">
    <name type="scientific">Xylanibacillus composti</name>
    <dbReference type="NCBI Taxonomy" id="1572762"/>
    <lineage>
        <taxon>Bacteria</taxon>
        <taxon>Bacillati</taxon>
        <taxon>Bacillota</taxon>
        <taxon>Bacilli</taxon>
        <taxon>Bacillales</taxon>
        <taxon>Paenibacillaceae</taxon>
        <taxon>Xylanibacillus</taxon>
    </lineage>
</organism>
<reference evidence="1" key="1">
    <citation type="submission" date="2021-04" db="EMBL/GenBank/DDBJ databases">
        <title>Draft genome sequence of Xylanibacillus composti strain K13.</title>
        <authorList>
            <person name="Uke A."/>
            <person name="Chhe C."/>
            <person name="Baramee S."/>
            <person name="Kosugi A."/>
        </authorList>
    </citation>
    <scope>NUCLEOTIDE SEQUENCE</scope>
    <source>
        <strain evidence="1">K13</strain>
    </source>
</reference>
<dbReference type="Proteomes" id="UP000677918">
    <property type="component" value="Unassembled WGS sequence"/>
</dbReference>
<sequence>MLKVFKVNATGSYIDGQRISDVKLDDLDIRRKQWQFRLVVLEDAKHVGGLTLFGSGFGNYNQDIHFKLCITATLYGPFLRY</sequence>
<dbReference type="EMBL" id="BOVK01000011">
    <property type="protein sequence ID" value="GIQ67910.1"/>
    <property type="molecule type" value="Genomic_DNA"/>
</dbReference>
<evidence type="ECO:0000313" key="1">
    <source>
        <dbReference type="EMBL" id="GIQ67910.1"/>
    </source>
</evidence>
<proteinExistence type="predicted"/>
<evidence type="ECO:0000313" key="2">
    <source>
        <dbReference type="Proteomes" id="UP000677918"/>
    </source>
</evidence>
<name>A0A8J4M1B8_9BACL</name>
<protein>
    <submittedName>
        <fullName evidence="1">Uncharacterized protein</fullName>
    </submittedName>
</protein>
<keyword evidence="2" id="KW-1185">Reference proteome</keyword>
<gene>
    <name evidence="1" type="ORF">XYCOK13_07340</name>
</gene>
<accession>A0A8J4M1B8</accession>
<comment type="caution">
    <text evidence="1">The sequence shown here is derived from an EMBL/GenBank/DDBJ whole genome shotgun (WGS) entry which is preliminary data.</text>
</comment>
<dbReference type="AlphaFoldDB" id="A0A8J4M1B8"/>